<dbReference type="OrthoDB" id="3012488at2759"/>
<name>A0A0C3PLU1_PISTI</name>
<organism evidence="3 4">
    <name type="scientific">Pisolithus tinctorius Marx 270</name>
    <dbReference type="NCBI Taxonomy" id="870435"/>
    <lineage>
        <taxon>Eukaryota</taxon>
        <taxon>Fungi</taxon>
        <taxon>Dikarya</taxon>
        <taxon>Basidiomycota</taxon>
        <taxon>Agaricomycotina</taxon>
        <taxon>Agaricomycetes</taxon>
        <taxon>Agaricomycetidae</taxon>
        <taxon>Boletales</taxon>
        <taxon>Sclerodermatineae</taxon>
        <taxon>Pisolithaceae</taxon>
        <taxon>Pisolithus</taxon>
    </lineage>
</organism>
<keyword evidence="1" id="KW-0472">Membrane</keyword>
<keyword evidence="1" id="KW-0812">Transmembrane</keyword>
<sequence>MMFVNRDVDILTQIRFSAVLPALAIVALVEALITISLCVLFHGSRSRSAFPRTKRLFQTLIIYAVNRCLLTSLVTIAEFTVNVNQQDDWTMGLDFMIGKLYANSLLASLNTRQYLRSQHSGTESAEHINTIHLGNLPQHSGDVPLSVSALGKATALRSEGEPKF</sequence>
<evidence type="ECO:0000313" key="3">
    <source>
        <dbReference type="EMBL" id="KIO09721.1"/>
    </source>
</evidence>
<dbReference type="Pfam" id="PF20152">
    <property type="entry name" value="DUF6534"/>
    <property type="match status" value="1"/>
</dbReference>
<reference evidence="4" key="2">
    <citation type="submission" date="2015-01" db="EMBL/GenBank/DDBJ databases">
        <title>Evolutionary Origins and Diversification of the Mycorrhizal Mutualists.</title>
        <authorList>
            <consortium name="DOE Joint Genome Institute"/>
            <consortium name="Mycorrhizal Genomics Consortium"/>
            <person name="Kohler A."/>
            <person name="Kuo A."/>
            <person name="Nagy L.G."/>
            <person name="Floudas D."/>
            <person name="Copeland A."/>
            <person name="Barry K.W."/>
            <person name="Cichocki N."/>
            <person name="Veneault-Fourrey C."/>
            <person name="LaButti K."/>
            <person name="Lindquist E.A."/>
            <person name="Lipzen A."/>
            <person name="Lundell T."/>
            <person name="Morin E."/>
            <person name="Murat C."/>
            <person name="Riley R."/>
            <person name="Ohm R."/>
            <person name="Sun H."/>
            <person name="Tunlid A."/>
            <person name="Henrissat B."/>
            <person name="Grigoriev I.V."/>
            <person name="Hibbett D.S."/>
            <person name="Martin F."/>
        </authorList>
    </citation>
    <scope>NUCLEOTIDE SEQUENCE [LARGE SCALE GENOMIC DNA]</scope>
    <source>
        <strain evidence="4">Marx 270</strain>
    </source>
</reference>
<dbReference type="AlphaFoldDB" id="A0A0C3PLU1"/>
<keyword evidence="1" id="KW-1133">Transmembrane helix</keyword>
<keyword evidence="4" id="KW-1185">Reference proteome</keyword>
<evidence type="ECO:0000256" key="1">
    <source>
        <dbReference type="SAM" id="Phobius"/>
    </source>
</evidence>
<gene>
    <name evidence="3" type="ORF">M404DRAFT_284659</name>
</gene>
<feature type="domain" description="DUF6534" evidence="2">
    <location>
        <begin position="27"/>
        <end position="114"/>
    </location>
</feature>
<dbReference type="InterPro" id="IPR045339">
    <property type="entry name" value="DUF6534"/>
</dbReference>
<dbReference type="Proteomes" id="UP000054217">
    <property type="component" value="Unassembled WGS sequence"/>
</dbReference>
<dbReference type="HOGENOM" id="CLU_046025_15_0_1"/>
<reference evidence="3 4" key="1">
    <citation type="submission" date="2014-04" db="EMBL/GenBank/DDBJ databases">
        <authorList>
            <consortium name="DOE Joint Genome Institute"/>
            <person name="Kuo A."/>
            <person name="Kohler A."/>
            <person name="Costa M.D."/>
            <person name="Nagy L.G."/>
            <person name="Floudas D."/>
            <person name="Copeland A."/>
            <person name="Barry K.W."/>
            <person name="Cichocki N."/>
            <person name="Veneault-Fourrey C."/>
            <person name="LaButti K."/>
            <person name="Lindquist E.A."/>
            <person name="Lipzen A."/>
            <person name="Lundell T."/>
            <person name="Morin E."/>
            <person name="Murat C."/>
            <person name="Sun H."/>
            <person name="Tunlid A."/>
            <person name="Henrissat B."/>
            <person name="Grigoriev I.V."/>
            <person name="Hibbett D.S."/>
            <person name="Martin F."/>
            <person name="Nordberg H.P."/>
            <person name="Cantor M.N."/>
            <person name="Hua S.X."/>
        </authorList>
    </citation>
    <scope>NUCLEOTIDE SEQUENCE [LARGE SCALE GENOMIC DNA]</scope>
    <source>
        <strain evidence="3 4">Marx 270</strain>
    </source>
</reference>
<protein>
    <recommendedName>
        <fullName evidence="2">DUF6534 domain-containing protein</fullName>
    </recommendedName>
</protein>
<proteinExistence type="predicted"/>
<dbReference type="EMBL" id="KN831954">
    <property type="protein sequence ID" value="KIO09721.1"/>
    <property type="molecule type" value="Genomic_DNA"/>
</dbReference>
<accession>A0A0C3PLU1</accession>
<dbReference type="STRING" id="870435.A0A0C3PLU1"/>
<evidence type="ECO:0000259" key="2">
    <source>
        <dbReference type="Pfam" id="PF20152"/>
    </source>
</evidence>
<dbReference type="InParanoid" id="A0A0C3PLU1"/>
<feature type="transmembrane region" description="Helical" evidence="1">
    <location>
        <begin position="20"/>
        <end position="44"/>
    </location>
</feature>
<evidence type="ECO:0000313" key="4">
    <source>
        <dbReference type="Proteomes" id="UP000054217"/>
    </source>
</evidence>